<accession>A0A392VMN0</accession>
<feature type="non-terminal residue" evidence="1">
    <location>
        <position position="1"/>
    </location>
</feature>
<evidence type="ECO:0000313" key="1">
    <source>
        <dbReference type="EMBL" id="MCI88702.1"/>
    </source>
</evidence>
<organism evidence="1 2">
    <name type="scientific">Trifolium medium</name>
    <dbReference type="NCBI Taxonomy" id="97028"/>
    <lineage>
        <taxon>Eukaryota</taxon>
        <taxon>Viridiplantae</taxon>
        <taxon>Streptophyta</taxon>
        <taxon>Embryophyta</taxon>
        <taxon>Tracheophyta</taxon>
        <taxon>Spermatophyta</taxon>
        <taxon>Magnoliopsida</taxon>
        <taxon>eudicotyledons</taxon>
        <taxon>Gunneridae</taxon>
        <taxon>Pentapetalae</taxon>
        <taxon>rosids</taxon>
        <taxon>fabids</taxon>
        <taxon>Fabales</taxon>
        <taxon>Fabaceae</taxon>
        <taxon>Papilionoideae</taxon>
        <taxon>50 kb inversion clade</taxon>
        <taxon>NPAAA clade</taxon>
        <taxon>Hologalegina</taxon>
        <taxon>IRL clade</taxon>
        <taxon>Trifolieae</taxon>
        <taxon>Trifolium</taxon>
    </lineage>
</organism>
<comment type="caution">
    <text evidence="1">The sequence shown here is derived from an EMBL/GenBank/DDBJ whole genome shotgun (WGS) entry which is preliminary data.</text>
</comment>
<evidence type="ECO:0000313" key="2">
    <source>
        <dbReference type="Proteomes" id="UP000265520"/>
    </source>
</evidence>
<reference evidence="1 2" key="1">
    <citation type="journal article" date="2018" name="Front. Plant Sci.">
        <title>Red Clover (Trifolium pratense) and Zigzag Clover (T. medium) - A Picture of Genomic Similarities and Differences.</title>
        <authorList>
            <person name="Dluhosova J."/>
            <person name="Istvanek J."/>
            <person name="Nedelnik J."/>
            <person name="Repkova J."/>
        </authorList>
    </citation>
    <scope>NUCLEOTIDE SEQUENCE [LARGE SCALE GENOMIC DNA]</scope>
    <source>
        <strain evidence="2">cv. 10/8</strain>
        <tissue evidence="1">Leaf</tissue>
    </source>
</reference>
<dbReference type="EMBL" id="LXQA011200101">
    <property type="protein sequence ID" value="MCI88702.1"/>
    <property type="molecule type" value="Genomic_DNA"/>
</dbReference>
<proteinExistence type="predicted"/>
<dbReference type="Proteomes" id="UP000265520">
    <property type="component" value="Unassembled WGS sequence"/>
</dbReference>
<keyword evidence="2" id="KW-1185">Reference proteome</keyword>
<protein>
    <submittedName>
        <fullName evidence="1">Uncharacterized protein</fullName>
    </submittedName>
</protein>
<sequence length="15" mass="1678">QPLPWGRLARPGENS</sequence>
<name>A0A392VMN0_9FABA</name>